<dbReference type="InterPro" id="IPR002645">
    <property type="entry name" value="STAS_dom"/>
</dbReference>
<keyword evidence="2" id="KW-1185">Reference proteome</keyword>
<dbReference type="Proteomes" id="UP000466396">
    <property type="component" value="Chromosome"/>
</dbReference>
<dbReference type="Gene3D" id="3.30.750.24">
    <property type="entry name" value="STAS domain"/>
    <property type="match status" value="1"/>
</dbReference>
<dbReference type="EMBL" id="AP022581">
    <property type="protein sequence ID" value="BBX98347.1"/>
    <property type="molecule type" value="Genomic_DNA"/>
</dbReference>
<organism evidence="1 2">
    <name type="scientific">Mycobacterium lacus</name>
    <dbReference type="NCBI Taxonomy" id="169765"/>
    <lineage>
        <taxon>Bacteria</taxon>
        <taxon>Bacillati</taxon>
        <taxon>Actinomycetota</taxon>
        <taxon>Actinomycetes</taxon>
        <taxon>Mycobacteriales</taxon>
        <taxon>Mycobacteriaceae</taxon>
        <taxon>Mycobacterium</taxon>
    </lineage>
</organism>
<dbReference type="RefSeq" id="WP_085157208.1">
    <property type="nucleotide sequence ID" value="NZ_AP022581.1"/>
</dbReference>
<gene>
    <name evidence="1" type="ORF">MLAC_36410</name>
</gene>
<dbReference type="OrthoDB" id="4735650at2"/>
<reference evidence="1 2" key="1">
    <citation type="journal article" date="2019" name="Emerg. Microbes Infect.">
        <title>Comprehensive subspecies identification of 175 nontuberculous mycobacteria species based on 7547 genomic profiles.</title>
        <authorList>
            <person name="Matsumoto Y."/>
            <person name="Kinjo T."/>
            <person name="Motooka D."/>
            <person name="Nabeya D."/>
            <person name="Jung N."/>
            <person name="Uechi K."/>
            <person name="Horii T."/>
            <person name="Iida T."/>
            <person name="Fujita J."/>
            <person name="Nakamura S."/>
        </authorList>
    </citation>
    <scope>NUCLEOTIDE SEQUENCE [LARGE SCALE GENOMIC DNA]</scope>
    <source>
        <strain evidence="1 2">JCM 15657</strain>
    </source>
</reference>
<evidence type="ECO:0000313" key="1">
    <source>
        <dbReference type="EMBL" id="BBX98347.1"/>
    </source>
</evidence>
<dbReference type="STRING" id="169765.AWC15_13830"/>
<dbReference type="Pfam" id="PF01740">
    <property type="entry name" value="STAS"/>
    <property type="match status" value="1"/>
</dbReference>
<dbReference type="AlphaFoldDB" id="A0A1X1YSE2"/>
<name>A0A1X1YSE2_9MYCO</name>
<dbReference type="KEGG" id="mlj:MLAC_36410"/>
<dbReference type="PROSITE" id="PS50801">
    <property type="entry name" value="STAS"/>
    <property type="match status" value="1"/>
</dbReference>
<dbReference type="CDD" id="cd07043">
    <property type="entry name" value="STAS_anti-anti-sigma_factors"/>
    <property type="match status" value="1"/>
</dbReference>
<dbReference type="SUPFAM" id="SSF52091">
    <property type="entry name" value="SpoIIaa-like"/>
    <property type="match status" value="1"/>
</dbReference>
<protein>
    <submittedName>
        <fullName evidence="1">Sulfate transporter</fullName>
    </submittedName>
</protein>
<dbReference type="InterPro" id="IPR036513">
    <property type="entry name" value="STAS_dom_sf"/>
</dbReference>
<accession>A0A1X1YSE2</accession>
<sequence>MTITTPASNVTGRTDRQANGTVDCCGAQIRAQCRHLATVVTIRGEIDVVNVDPVSEYIRRFILGHNPVVLDVSEVSYFAAAGISLLHTLDDDCRAVGVEWILVASPAVVELLGADEDQDDNGAMFPIARSVHEALRNLADAIVRRRQLVLPLVKKTA</sequence>
<evidence type="ECO:0000313" key="2">
    <source>
        <dbReference type="Proteomes" id="UP000466396"/>
    </source>
</evidence>
<proteinExistence type="predicted"/>